<dbReference type="KEGG" id="mbq:K668_00255"/>
<reference evidence="1 2" key="1">
    <citation type="submission" date="2013-04" db="EMBL/GenBank/DDBJ databases">
        <authorList>
            <person name="Lin L."/>
            <person name="Zeng Z."/>
            <person name="Xie J."/>
            <person name="Luo L."/>
            <person name="Yang Z."/>
            <person name="Liang W."/>
            <person name="Lin H."/>
            <person name="Dong C."/>
            <person name="Sun Y."/>
        </authorList>
    </citation>
    <scope>NUCLEOTIDE SEQUENCE [LARGE SCALE GENOMIC DNA]</scope>
    <source>
        <strain evidence="1 2">CQ-W70</strain>
    </source>
</reference>
<sequence>MRVKRIIIGSIVLVAVAASTIAITFESKRTSFSKISTDDSDVISIDVSGAVLFKGKHYFKKGVKLREILAVVKEKNADLAKMNLDKEYKSSEKLFVPFLKNDTVVQNNNKLNWFEFNNENQLKKFGISKNVAKKLLELRKNKLRIEWDDIRNLKGIGPKTFSKLKKVLIL</sequence>
<gene>
    <name evidence="1" type="ORF">K668_00255</name>
</gene>
<organism evidence="1 2">
    <name type="scientific">Mycoplasmopsis bovis CQ-W70</name>
    <dbReference type="NCBI Taxonomy" id="1316930"/>
    <lineage>
        <taxon>Bacteria</taxon>
        <taxon>Bacillati</taxon>
        <taxon>Mycoplasmatota</taxon>
        <taxon>Mycoplasmoidales</taxon>
        <taxon>Metamycoplasmataceae</taxon>
        <taxon>Mycoplasmopsis</taxon>
    </lineage>
</organism>
<evidence type="ECO:0000313" key="2">
    <source>
        <dbReference type="Proteomes" id="UP000027182"/>
    </source>
</evidence>
<accession>A0A059Y356</accession>
<dbReference type="HOGENOM" id="CLU_132609_0_0_14"/>
<proteinExistence type="predicted"/>
<protein>
    <submittedName>
        <fullName evidence="1">Competence protein</fullName>
    </submittedName>
</protein>
<name>A0A059Y356_MYCBV</name>
<dbReference type="RefSeq" id="WP_013954516.1">
    <property type="nucleotide sequence ID" value="NZ_CP005933.1"/>
</dbReference>
<evidence type="ECO:0000313" key="1">
    <source>
        <dbReference type="EMBL" id="AIA33643.1"/>
    </source>
</evidence>
<dbReference type="AlphaFoldDB" id="A0A059Y356"/>
<dbReference type="InterPro" id="IPR010994">
    <property type="entry name" value="RuvA_2-like"/>
</dbReference>
<dbReference type="EMBL" id="CP005933">
    <property type="protein sequence ID" value="AIA33643.1"/>
    <property type="molecule type" value="Genomic_DNA"/>
</dbReference>
<dbReference type="Proteomes" id="UP000027182">
    <property type="component" value="Chromosome"/>
</dbReference>
<dbReference type="NCBIfam" id="NF045978">
    <property type="entry name" value="ComEA_MAG0490"/>
    <property type="match status" value="1"/>
</dbReference>
<dbReference type="SUPFAM" id="SSF47781">
    <property type="entry name" value="RuvA domain 2-like"/>
    <property type="match status" value="1"/>
</dbReference>
<dbReference type="PATRIC" id="fig|1316930.3.peg.53"/>